<sequence length="293" mass="32037">MTSVTAFLSPLYSNNIASRGAQPAHVPNLTSISVRDTDIPKGVFVPIYGNKYLPTIHGTMPPIRGVMGLTQTGGSLNEPITLEIMGGKMYTVLNTGVEPLRVGDHFTVEYPTAQDVEAQLKVKSSPSARKMCSAKAFARALPLWGGFLAIKKIDPMYCKEILHKLNRDVTLLKSTELLVGLSEIYTHLEDISNGAKRVFTEVYDALYDGGQPPDRHIVATSFARTDLELIQKILNSCSQMISAADFNTMGMYMSSTLANPTPTSVHDQVWSTVDGQTETGLTFRAYIKQFAGL</sequence>
<organism evidence="1">
    <name type="scientific">Acipenser herpesvirus 2</name>
    <dbReference type="NCBI Taxonomy" id="3078846"/>
    <lineage>
        <taxon>Viruses</taxon>
        <taxon>Duplodnaviria</taxon>
        <taxon>Heunggongvirae</taxon>
        <taxon>Peploviricota</taxon>
        <taxon>Herviviricetes</taxon>
        <taxon>Herpesvirales</taxon>
    </lineage>
</organism>
<proteinExistence type="predicted"/>
<protein>
    <submittedName>
        <fullName evidence="1">Capsid triplex subunit 2</fullName>
    </submittedName>
</protein>
<reference evidence="1" key="1">
    <citation type="journal article" date="2023" name="Pathogens">
        <title>A New Sturgeon Herpesvirus from Juvenile Lake Sturgeon Acipenser fulvescens Displaying Epithelial Skin Lesions.</title>
        <authorList>
            <person name="Clouthier S."/>
            <person name="Tomczyk M."/>
            <person name="Schroeder T."/>
            <person name="Klassen C."/>
            <person name="Dufresne A."/>
            <person name="Emmenegger E."/>
            <person name="Nalpathamkalam T."/>
            <person name="Wang Z."/>
            <person name="Thiruvahindrapuram B."/>
        </authorList>
    </citation>
    <scope>NUCLEOTIDE SEQUENCE</scope>
    <source>
        <strain evidence="1">NB 2015</strain>
    </source>
</reference>
<dbReference type="InterPro" id="IPR057752">
    <property type="entry name" value="VG27-like"/>
</dbReference>
<name>A0AA96RS97_9VIRU</name>
<accession>A0AA96RS97</accession>
<dbReference type="EMBL" id="OR242759">
    <property type="protein sequence ID" value="WNR62149.1"/>
    <property type="molecule type" value="Genomic_DNA"/>
</dbReference>
<reference evidence="1" key="2">
    <citation type="submission" date="2023-07" db="EMBL/GenBank/DDBJ databases">
        <authorList>
            <person name="Clouthier S."/>
            <person name="Tomczyk M."/>
            <person name="Schroeder T."/>
            <person name="Klassen C."/>
            <person name="Dufresne A."/>
            <person name="Emmenegger E."/>
            <person name="Nalpathamkalam T."/>
            <person name="Wang Z."/>
            <person name="Thiruvahindrapuram B."/>
        </authorList>
    </citation>
    <scope>NUCLEOTIDE SEQUENCE</scope>
    <source>
        <strain evidence="1">NB 2015</strain>
    </source>
</reference>
<evidence type="ECO:0000313" key="1">
    <source>
        <dbReference type="EMBL" id="WNR62149.1"/>
    </source>
</evidence>
<dbReference type="Pfam" id="PF25743">
    <property type="entry name" value="VG27"/>
    <property type="match status" value="1"/>
</dbReference>